<sequence length="98" mass="11072">MAGETRKTGSSGASAGQDLVRQAKTAWLRPRGLVNTRQGRAWNTRHRTATHSSRYDLELVSKFSVASACHESLHPKLYFPSRHHEGWLLTTHTPRPRL</sequence>
<organism evidence="2 3">
    <name type="scientific">Elysia crispata</name>
    <name type="common">lettuce slug</name>
    <dbReference type="NCBI Taxonomy" id="231223"/>
    <lineage>
        <taxon>Eukaryota</taxon>
        <taxon>Metazoa</taxon>
        <taxon>Spiralia</taxon>
        <taxon>Lophotrochozoa</taxon>
        <taxon>Mollusca</taxon>
        <taxon>Gastropoda</taxon>
        <taxon>Heterobranchia</taxon>
        <taxon>Euthyneura</taxon>
        <taxon>Panpulmonata</taxon>
        <taxon>Sacoglossa</taxon>
        <taxon>Placobranchoidea</taxon>
        <taxon>Plakobranchidae</taxon>
        <taxon>Elysia</taxon>
    </lineage>
</organism>
<name>A0AAE1ANC7_9GAST</name>
<feature type="region of interest" description="Disordered" evidence="1">
    <location>
        <begin position="1"/>
        <end position="23"/>
    </location>
</feature>
<evidence type="ECO:0000313" key="3">
    <source>
        <dbReference type="Proteomes" id="UP001283361"/>
    </source>
</evidence>
<dbReference type="AlphaFoldDB" id="A0AAE1ANC7"/>
<keyword evidence="3" id="KW-1185">Reference proteome</keyword>
<comment type="caution">
    <text evidence="2">The sequence shown here is derived from an EMBL/GenBank/DDBJ whole genome shotgun (WGS) entry which is preliminary data.</text>
</comment>
<dbReference type="EMBL" id="JAWDGP010001500">
    <property type="protein sequence ID" value="KAK3790944.1"/>
    <property type="molecule type" value="Genomic_DNA"/>
</dbReference>
<reference evidence="2" key="1">
    <citation type="journal article" date="2023" name="G3 (Bethesda)">
        <title>A reference genome for the long-term kleptoplast-retaining sea slug Elysia crispata morphotype clarki.</title>
        <authorList>
            <person name="Eastman K.E."/>
            <person name="Pendleton A.L."/>
            <person name="Shaikh M.A."/>
            <person name="Suttiyut T."/>
            <person name="Ogas R."/>
            <person name="Tomko P."/>
            <person name="Gavelis G."/>
            <person name="Widhalm J.R."/>
            <person name="Wisecaver J.H."/>
        </authorList>
    </citation>
    <scope>NUCLEOTIDE SEQUENCE</scope>
    <source>
        <strain evidence="2">ECLA1</strain>
    </source>
</reference>
<evidence type="ECO:0000256" key="1">
    <source>
        <dbReference type="SAM" id="MobiDB-lite"/>
    </source>
</evidence>
<proteinExistence type="predicted"/>
<dbReference type="Proteomes" id="UP001283361">
    <property type="component" value="Unassembled WGS sequence"/>
</dbReference>
<protein>
    <submittedName>
        <fullName evidence="2">Uncharacterized protein</fullName>
    </submittedName>
</protein>
<evidence type="ECO:0000313" key="2">
    <source>
        <dbReference type="EMBL" id="KAK3790944.1"/>
    </source>
</evidence>
<gene>
    <name evidence="2" type="ORF">RRG08_053267</name>
</gene>
<accession>A0AAE1ANC7</accession>